<evidence type="ECO:0000259" key="11">
    <source>
        <dbReference type="Pfam" id="PF00133"/>
    </source>
</evidence>
<dbReference type="PRINTS" id="PR00984">
    <property type="entry name" value="TRNASYNTHILE"/>
</dbReference>
<feature type="domain" description="Aminoacyl-tRNA synthetase class Ia" evidence="11">
    <location>
        <begin position="18"/>
        <end position="626"/>
    </location>
</feature>
<dbReference type="NCBIfam" id="TIGR00392">
    <property type="entry name" value="ileS"/>
    <property type="match status" value="1"/>
</dbReference>
<dbReference type="PANTHER" id="PTHR42780">
    <property type="entry name" value="SOLEUCYL-TRNA SYNTHETASE"/>
    <property type="match status" value="1"/>
</dbReference>
<dbReference type="SUPFAM" id="SSF52374">
    <property type="entry name" value="Nucleotidylyl transferase"/>
    <property type="match status" value="1"/>
</dbReference>
<dbReference type="CDD" id="cd07961">
    <property type="entry name" value="Anticodon_Ia_Ile_ABEc"/>
    <property type="match status" value="1"/>
</dbReference>
<dbReference type="GO" id="GO:0046872">
    <property type="term" value="F:metal ion binding"/>
    <property type="evidence" value="ECO:0007669"/>
    <property type="project" value="UniProtKB-KW"/>
</dbReference>
<dbReference type="FunFam" id="3.40.50.620:FF:000286">
    <property type="entry name" value="Isoleucine--tRNA ligase"/>
    <property type="match status" value="1"/>
</dbReference>
<keyword evidence="3 13" id="KW-0436">Ligase</keyword>
<dbReference type="InterPro" id="IPR009008">
    <property type="entry name" value="Val/Leu/Ile-tRNA-synth_edit"/>
</dbReference>
<evidence type="ECO:0000256" key="6">
    <source>
        <dbReference type="ARBA" id="ARBA00022833"/>
    </source>
</evidence>
<evidence type="ECO:0000256" key="2">
    <source>
        <dbReference type="ARBA" id="ARBA00022490"/>
    </source>
</evidence>
<evidence type="ECO:0000256" key="4">
    <source>
        <dbReference type="ARBA" id="ARBA00022723"/>
    </source>
</evidence>
<proteinExistence type="inferred from homology"/>
<dbReference type="InterPro" id="IPR009080">
    <property type="entry name" value="tRNAsynth_Ia_anticodon-bd"/>
</dbReference>
<dbReference type="PROSITE" id="PS00178">
    <property type="entry name" value="AA_TRNA_LIGASE_I"/>
    <property type="match status" value="1"/>
</dbReference>
<name>A0A644U163_9ZZZZ</name>
<keyword evidence="2" id="KW-0963">Cytoplasm</keyword>
<evidence type="ECO:0000313" key="13">
    <source>
        <dbReference type="EMBL" id="MPL71611.1"/>
    </source>
</evidence>
<protein>
    <recommendedName>
        <fullName evidence="1">isoleucine--tRNA ligase</fullName>
        <ecNumber evidence="1">6.1.1.5</ecNumber>
    </recommendedName>
</protein>
<evidence type="ECO:0000259" key="12">
    <source>
        <dbReference type="Pfam" id="PF08264"/>
    </source>
</evidence>
<dbReference type="GO" id="GO:0004822">
    <property type="term" value="F:isoleucine-tRNA ligase activity"/>
    <property type="evidence" value="ECO:0007669"/>
    <property type="project" value="UniProtKB-EC"/>
</dbReference>
<dbReference type="GO" id="GO:0006428">
    <property type="term" value="P:isoleucyl-tRNA aminoacylation"/>
    <property type="evidence" value="ECO:0007669"/>
    <property type="project" value="InterPro"/>
</dbReference>
<dbReference type="SUPFAM" id="SSF47323">
    <property type="entry name" value="Anticodon-binding domain of a subclass of class I aminoacyl-tRNA synthetases"/>
    <property type="match status" value="1"/>
</dbReference>
<dbReference type="InterPro" id="IPR001412">
    <property type="entry name" value="aa-tRNA-synth_I_CS"/>
</dbReference>
<dbReference type="Gene3D" id="1.10.730.10">
    <property type="entry name" value="Isoleucyl-tRNA Synthetase, Domain 1"/>
    <property type="match status" value="1"/>
</dbReference>
<sequence length="1066" mass="121902">MKEIQESYVPAVVENDVREYWKTNNTYRETRKLHESGQPWFFVDGPPYTTGYIHLGTAWNKILKDAILRYHSMTGQHIIERAGYDMHGLPIEVKVEEKLGFKNKADIEKYGVAKFIEECREFALTHKDLMSEQFKNLGTWMDFDDPYQTVDKGYIEAAWYTLKRCEEEKMLERGSRVVNWCPRCGTAIADAEVEYWDETDPSIFVKFPIQGAENEYLVIWTTTPWTLPANVAVAVGKNFVYAKCHAVKDGKTEDLWIAKDLAEQILKYGKYQDYSIIETKTGAELAGTKYTSPLASFVPIQEKIEHRIVIADYVAMENTGMVHIAPGHGWDDYLVGLKEDLAIVCPVDGNGNFTDDAGVFAGKYVKAPETNQEVIDVLGDAMLAVRKITHRYGHCWRCKTPIIYRATSQWFLKAKDVREKMLEEISKEVTWFPEWAGSARFHDWIEEARDWCISRQRYWGIPIPVWVCPICNKYHVVGRYAELEELSGQKMTDPHRPYVDDITIPCECGGTMKRIPDIFDVWYDSGIASWATLRFPEKTEDFGKYWPADFILEGQDQTRGWFYSQLALSTIAFGRSPYKSVLMHGFALDANGKKMSKSLGNVIAPEDVIKQFGVDVMRQYILSANAPWDDMRFSLEGVKTNHRMFNVLWNVYKFPLPYMALDGYKPAEKDGVWDPSAVEDRIKEFGREDRWLISRVNSLAEQVTKEMEVCSLHRATRPISTFVLDELSRWYVQLVRPRMWLEEESVSKMQAYDTMYYVLRRLITIFAPFAPHITECMYQNLKCVGDPASVHMAGWFCGNDSLRDPVLEEEMEIVQEFDEAVANARQNGKRKGRWPVGEIVVATDSDKIAAAVSAMNDMCCDRANARSVTVVKGIWDKLDWTAVPVMKVIGRQFGRDGPKVKAFIEESNGTTLKASLLADKKVIMEKDGFTAELTDEHMTFEEKMPENIFSSPIEEGMVYVDVTLTPELEAEGYSREVIRRIQEMRKQAGLAVDAKIKAEVVIDDARIMPLVDSQHDVIGAEVRASCLKIRLPDGEPCKCGAAEKADLSMDWEIDDLKVRISIALTN</sequence>
<dbReference type="AlphaFoldDB" id="A0A644U163"/>
<evidence type="ECO:0000256" key="5">
    <source>
        <dbReference type="ARBA" id="ARBA00022741"/>
    </source>
</evidence>
<keyword evidence="7" id="KW-0067">ATP-binding</keyword>
<evidence type="ECO:0000256" key="3">
    <source>
        <dbReference type="ARBA" id="ARBA00022598"/>
    </source>
</evidence>
<keyword evidence="4" id="KW-0479">Metal-binding</keyword>
<dbReference type="Pfam" id="PF00133">
    <property type="entry name" value="tRNA-synt_1"/>
    <property type="match status" value="1"/>
</dbReference>
<comment type="catalytic activity">
    <reaction evidence="10">
        <text>tRNA(Ile) + L-isoleucine + ATP = L-isoleucyl-tRNA(Ile) + AMP + diphosphate</text>
        <dbReference type="Rhea" id="RHEA:11060"/>
        <dbReference type="Rhea" id="RHEA-COMP:9666"/>
        <dbReference type="Rhea" id="RHEA-COMP:9695"/>
        <dbReference type="ChEBI" id="CHEBI:30616"/>
        <dbReference type="ChEBI" id="CHEBI:33019"/>
        <dbReference type="ChEBI" id="CHEBI:58045"/>
        <dbReference type="ChEBI" id="CHEBI:78442"/>
        <dbReference type="ChEBI" id="CHEBI:78528"/>
        <dbReference type="ChEBI" id="CHEBI:456215"/>
        <dbReference type="EC" id="6.1.1.5"/>
    </reaction>
</comment>
<keyword evidence="9" id="KW-0030">Aminoacyl-tRNA synthetase</keyword>
<gene>
    <name evidence="13" type="primary">ileS_6</name>
    <name evidence="13" type="ORF">SDC9_17388</name>
</gene>
<dbReference type="InterPro" id="IPR033709">
    <property type="entry name" value="Anticodon_Ile_ABEc"/>
</dbReference>
<keyword evidence="5" id="KW-0547">Nucleotide-binding</keyword>
<dbReference type="GO" id="GO:0000049">
    <property type="term" value="F:tRNA binding"/>
    <property type="evidence" value="ECO:0007669"/>
    <property type="project" value="InterPro"/>
</dbReference>
<evidence type="ECO:0000256" key="9">
    <source>
        <dbReference type="ARBA" id="ARBA00023146"/>
    </source>
</evidence>
<dbReference type="HAMAP" id="MF_02003">
    <property type="entry name" value="Ile_tRNA_synth_type2"/>
    <property type="match status" value="1"/>
</dbReference>
<dbReference type="InterPro" id="IPR023586">
    <property type="entry name" value="Ile-tRNA-ligase_type2"/>
</dbReference>
<dbReference type="SUPFAM" id="SSF50677">
    <property type="entry name" value="ValRS/IleRS/LeuRS editing domain"/>
    <property type="match status" value="1"/>
</dbReference>
<accession>A0A644U163</accession>
<dbReference type="CDD" id="cd00818">
    <property type="entry name" value="IleRS_core"/>
    <property type="match status" value="1"/>
</dbReference>
<keyword evidence="6" id="KW-0862">Zinc</keyword>
<organism evidence="13">
    <name type="scientific">bioreactor metagenome</name>
    <dbReference type="NCBI Taxonomy" id="1076179"/>
    <lineage>
        <taxon>unclassified sequences</taxon>
        <taxon>metagenomes</taxon>
        <taxon>ecological metagenomes</taxon>
    </lineage>
</organism>
<dbReference type="Pfam" id="PF08264">
    <property type="entry name" value="Anticodon_1"/>
    <property type="match status" value="1"/>
</dbReference>
<dbReference type="GO" id="GO:0002161">
    <property type="term" value="F:aminoacyl-tRNA deacylase activity"/>
    <property type="evidence" value="ECO:0007669"/>
    <property type="project" value="InterPro"/>
</dbReference>
<evidence type="ECO:0000256" key="10">
    <source>
        <dbReference type="ARBA" id="ARBA00048359"/>
    </source>
</evidence>
<dbReference type="PANTHER" id="PTHR42780:SF1">
    <property type="entry name" value="ISOLEUCINE--TRNA LIGASE, CYTOPLASMIC"/>
    <property type="match status" value="1"/>
</dbReference>
<dbReference type="Gene3D" id="3.40.50.620">
    <property type="entry name" value="HUPs"/>
    <property type="match status" value="2"/>
</dbReference>
<dbReference type="EMBL" id="VSSQ01000060">
    <property type="protein sequence ID" value="MPL71611.1"/>
    <property type="molecule type" value="Genomic_DNA"/>
</dbReference>
<dbReference type="InterPro" id="IPR002300">
    <property type="entry name" value="aa-tRNA-synth_Ia"/>
</dbReference>
<evidence type="ECO:0000256" key="8">
    <source>
        <dbReference type="ARBA" id="ARBA00022917"/>
    </source>
</evidence>
<dbReference type="Pfam" id="PF19302">
    <property type="entry name" value="DUF5915"/>
    <property type="match status" value="1"/>
</dbReference>
<reference evidence="13" key="1">
    <citation type="submission" date="2019-08" db="EMBL/GenBank/DDBJ databases">
        <authorList>
            <person name="Kucharzyk K."/>
            <person name="Murdoch R.W."/>
            <person name="Higgins S."/>
            <person name="Loffler F."/>
        </authorList>
    </citation>
    <scope>NUCLEOTIDE SEQUENCE</scope>
</reference>
<feature type="domain" description="Methionyl/Valyl/Leucyl/Isoleucyl-tRNA synthetase anticodon-binding" evidence="12">
    <location>
        <begin position="689"/>
        <end position="835"/>
    </location>
</feature>
<dbReference type="EC" id="6.1.1.5" evidence="1"/>
<keyword evidence="8" id="KW-0648">Protein biosynthesis</keyword>
<evidence type="ECO:0000256" key="1">
    <source>
        <dbReference type="ARBA" id="ARBA00013165"/>
    </source>
</evidence>
<comment type="caution">
    <text evidence="13">The sequence shown here is derived from an EMBL/GenBank/DDBJ whole genome shotgun (WGS) entry which is preliminary data.</text>
</comment>
<evidence type="ECO:0000256" key="7">
    <source>
        <dbReference type="ARBA" id="ARBA00022840"/>
    </source>
</evidence>
<dbReference type="InterPro" id="IPR014729">
    <property type="entry name" value="Rossmann-like_a/b/a_fold"/>
</dbReference>
<dbReference type="Gene3D" id="3.90.740.10">
    <property type="entry name" value="Valyl/Leucyl/Isoleucyl-tRNA synthetase, editing domain"/>
    <property type="match status" value="1"/>
</dbReference>
<dbReference type="GO" id="GO:0005524">
    <property type="term" value="F:ATP binding"/>
    <property type="evidence" value="ECO:0007669"/>
    <property type="project" value="UniProtKB-KW"/>
</dbReference>
<dbReference type="InterPro" id="IPR013155">
    <property type="entry name" value="M/V/L/I-tRNA-synth_anticd-bd"/>
</dbReference>
<dbReference type="InterPro" id="IPR002301">
    <property type="entry name" value="Ile-tRNA-ligase"/>
</dbReference>